<dbReference type="Proteomes" id="UP000178870">
    <property type="component" value="Unassembled WGS sequence"/>
</dbReference>
<sequence>MNYPESQAIKQKIDSSQKILVNMHHNSDADSVGSAVAMARVLKYFKKDVKIIAPTEIPKNLEFLLTEQAVNVVNFSEFDFSIYDLFITLDSSSFSRVAGSHSVKQPELSLINIDHHVSNQKFGEINLVVPDAAANCEVLFYLFKDWGVEIKDAEEALLTGIIGDTGAFRFPEAGGSTFEAASQLMKFADKNKIIFNLYQSFEENHVMVWKGILDNLKIDHEHRFVYSFVRKEVLEKYGKPFNAKSELADMIFQSIEGTDFGLVGAEDEGYISVSFRSRTGVDVSRLAGMLGGGGHAWAAAARVDVVNYDNAVEQILGEAREFAKGGSTKP</sequence>
<accession>A0A1F7YYJ8</accession>
<dbReference type="GO" id="GO:0003676">
    <property type="term" value="F:nucleic acid binding"/>
    <property type="evidence" value="ECO:0007669"/>
    <property type="project" value="InterPro"/>
</dbReference>
<gene>
    <name evidence="3" type="ORF">A2803_02675</name>
</gene>
<evidence type="ECO:0000313" key="3">
    <source>
        <dbReference type="EMBL" id="OGM31969.1"/>
    </source>
</evidence>
<reference evidence="3 4" key="1">
    <citation type="journal article" date="2016" name="Nat. Commun.">
        <title>Thousands of microbial genomes shed light on interconnected biogeochemical processes in an aquifer system.</title>
        <authorList>
            <person name="Anantharaman K."/>
            <person name="Brown C.T."/>
            <person name="Hug L.A."/>
            <person name="Sharon I."/>
            <person name="Castelle C.J."/>
            <person name="Probst A.J."/>
            <person name="Thomas B.C."/>
            <person name="Singh A."/>
            <person name="Wilkins M.J."/>
            <person name="Karaoz U."/>
            <person name="Brodie E.L."/>
            <person name="Williams K.H."/>
            <person name="Hubbard S.S."/>
            <person name="Banfield J.F."/>
        </authorList>
    </citation>
    <scope>NUCLEOTIDE SEQUENCE [LARGE SCALE GENOMIC DNA]</scope>
</reference>
<comment type="caution">
    <text evidence="3">The sequence shown here is derived from an EMBL/GenBank/DDBJ whole genome shotgun (WGS) entry which is preliminary data.</text>
</comment>
<dbReference type="InterPro" id="IPR038763">
    <property type="entry name" value="DHH_sf"/>
</dbReference>
<dbReference type="InterPro" id="IPR051319">
    <property type="entry name" value="Oligoribo/pAp-PDE_c-di-AMP_PDE"/>
</dbReference>
<dbReference type="PANTHER" id="PTHR47618:SF1">
    <property type="entry name" value="BIFUNCTIONAL OLIGORIBONUCLEASE AND PAP PHOSPHATASE NRNA"/>
    <property type="match status" value="1"/>
</dbReference>
<dbReference type="InterPro" id="IPR001667">
    <property type="entry name" value="DDH_dom"/>
</dbReference>
<feature type="domain" description="DDH" evidence="1">
    <location>
        <begin position="18"/>
        <end position="161"/>
    </location>
</feature>
<protein>
    <recommendedName>
        <fullName evidence="5">DDH domain-containing protein</fullName>
    </recommendedName>
</protein>
<dbReference type="EMBL" id="MGGP01000019">
    <property type="protein sequence ID" value="OGM31969.1"/>
    <property type="molecule type" value="Genomic_DNA"/>
</dbReference>
<dbReference type="Gene3D" id="3.90.1640.10">
    <property type="entry name" value="inorganic pyrophosphatase (n-terminal core)"/>
    <property type="match status" value="1"/>
</dbReference>
<dbReference type="Gene3D" id="3.10.310.30">
    <property type="match status" value="1"/>
</dbReference>
<dbReference type="PANTHER" id="PTHR47618">
    <property type="entry name" value="BIFUNCTIONAL OLIGORIBONUCLEASE AND PAP PHOSPHATASE NRNA"/>
    <property type="match status" value="1"/>
</dbReference>
<name>A0A1F7YYJ8_9BACT</name>
<evidence type="ECO:0000259" key="2">
    <source>
        <dbReference type="Pfam" id="PF02272"/>
    </source>
</evidence>
<organism evidence="3 4">
    <name type="scientific">Candidatus Woesebacteria bacterium RIFCSPHIGHO2_01_FULL_44_21</name>
    <dbReference type="NCBI Taxonomy" id="1802503"/>
    <lineage>
        <taxon>Bacteria</taxon>
        <taxon>Candidatus Woeseibacteriota</taxon>
    </lineage>
</organism>
<dbReference type="AlphaFoldDB" id="A0A1F7YYJ8"/>
<evidence type="ECO:0008006" key="5">
    <source>
        <dbReference type="Google" id="ProtNLM"/>
    </source>
</evidence>
<feature type="domain" description="DHHA1" evidence="2">
    <location>
        <begin position="240"/>
        <end position="322"/>
    </location>
</feature>
<evidence type="ECO:0000259" key="1">
    <source>
        <dbReference type="Pfam" id="PF01368"/>
    </source>
</evidence>
<dbReference type="Pfam" id="PF01368">
    <property type="entry name" value="DHH"/>
    <property type="match status" value="1"/>
</dbReference>
<dbReference type="SUPFAM" id="SSF64182">
    <property type="entry name" value="DHH phosphoesterases"/>
    <property type="match status" value="1"/>
</dbReference>
<evidence type="ECO:0000313" key="4">
    <source>
        <dbReference type="Proteomes" id="UP000178870"/>
    </source>
</evidence>
<dbReference type="Pfam" id="PF02272">
    <property type="entry name" value="DHHA1"/>
    <property type="match status" value="1"/>
</dbReference>
<dbReference type="InterPro" id="IPR003156">
    <property type="entry name" value="DHHA1_dom"/>
</dbReference>
<proteinExistence type="predicted"/>